<dbReference type="Proteomes" id="UP000249082">
    <property type="component" value="Unassembled WGS sequence"/>
</dbReference>
<evidence type="ECO:0000313" key="3">
    <source>
        <dbReference type="EMBL" id="PZQ55448.1"/>
    </source>
</evidence>
<accession>A0A2W5NST9</accession>
<dbReference type="CDD" id="cd01646">
    <property type="entry name" value="RT_Bac_retron_I"/>
    <property type="match status" value="1"/>
</dbReference>
<feature type="domain" description="Reverse transcriptase" evidence="2">
    <location>
        <begin position="1"/>
        <end position="370"/>
    </location>
</feature>
<gene>
    <name evidence="3" type="ORF">DI555_08985</name>
</gene>
<dbReference type="PANTHER" id="PTHR34047">
    <property type="entry name" value="NUCLEAR INTRON MATURASE 1, MITOCHONDRIAL-RELATED"/>
    <property type="match status" value="1"/>
</dbReference>
<dbReference type="PROSITE" id="PS50878">
    <property type="entry name" value="RT_POL"/>
    <property type="match status" value="1"/>
</dbReference>
<dbReference type="InterPro" id="IPR000477">
    <property type="entry name" value="RT_dom"/>
</dbReference>
<evidence type="ECO:0000256" key="1">
    <source>
        <dbReference type="ARBA" id="ARBA00034120"/>
    </source>
</evidence>
<dbReference type="PANTHER" id="PTHR34047:SF8">
    <property type="entry name" value="PROTEIN YKFC"/>
    <property type="match status" value="1"/>
</dbReference>
<reference evidence="3 4" key="1">
    <citation type="submission" date="2017-08" db="EMBL/GenBank/DDBJ databases">
        <title>Infants hospitalized years apart are colonized by the same room-sourced microbial strains.</title>
        <authorList>
            <person name="Brooks B."/>
            <person name="Olm M.R."/>
            <person name="Firek B.A."/>
            <person name="Baker R."/>
            <person name="Thomas B.C."/>
            <person name="Morowitz M.J."/>
            <person name="Banfield J.F."/>
        </authorList>
    </citation>
    <scope>NUCLEOTIDE SEQUENCE [LARGE SCALE GENOMIC DNA]</scope>
    <source>
        <strain evidence="3">S2_005_002_R2_33</strain>
    </source>
</reference>
<dbReference type="InterPro" id="IPR051083">
    <property type="entry name" value="GrpII_Intron_Splice-Mob/Def"/>
</dbReference>
<evidence type="ECO:0000259" key="2">
    <source>
        <dbReference type="PROSITE" id="PS50878"/>
    </source>
</evidence>
<sequence length="600" mass="68762">MVHPRRLEPKPRRLRVGVNRIIYRMLRDVGKSIRPTLDHSQSVITTIIISLSIYKHERCNEASMTPTQFAAATNRAIDHLHKFGDTDLFPSLPEMQCYVDEKVEVSKELSNLSPGNYHPISCIETLTPKGQLGFRIAHQLSASDNIVYLAATIASAQQIESYRQDKDNNRSFAYRFEEGESSRLFETGRSFHDWINYIISFGKDGISPFEVNNFGITTDISDFYQRIYFHRIENMLADCECPPKAASFIKKLIQKARAKQSFGIPVGTNASRIIAEAILSDTDTLLERQGLPATRYVDDFRILVKNEKEAHSVLCQLAEHLMVTEGLSLNTSKTRIQPISDLRKSATKRLDDAFTSKELLEIEEFLRIEYGESEPEEPEDFEADVSKNAFMTSDNLFEKMKELSTKDGTDLSIYKAILRALRFLPDIDLKPLIDDHIGLLYYIPREFCLLIRAGLKKDPEQIPYTKEALLKALRSSPFSDLTFVRAWVIDLFVRGPINPNPADFADYDFNRSIYEKRYSLFLKGLFNDRAYFRAQRTGFSQFGEWEKPAVLIGAMCLPKDEYCTWIDSISDEIPGSFPKIFGKWLKEKHGTLSEIIQDKV</sequence>
<name>A0A2W5NST9_9SPHN</name>
<dbReference type="AlphaFoldDB" id="A0A2W5NST9"/>
<comment type="caution">
    <text evidence="3">The sequence shown here is derived from an EMBL/GenBank/DDBJ whole genome shotgun (WGS) entry which is preliminary data.</text>
</comment>
<comment type="similarity">
    <text evidence="1">Belongs to the bacterial reverse transcriptase family.</text>
</comment>
<organism evidence="3 4">
    <name type="scientific">Novosphingobium pentaromativorans</name>
    <dbReference type="NCBI Taxonomy" id="205844"/>
    <lineage>
        <taxon>Bacteria</taxon>
        <taxon>Pseudomonadati</taxon>
        <taxon>Pseudomonadota</taxon>
        <taxon>Alphaproteobacteria</taxon>
        <taxon>Sphingomonadales</taxon>
        <taxon>Sphingomonadaceae</taxon>
        <taxon>Novosphingobium</taxon>
    </lineage>
</organism>
<evidence type="ECO:0000313" key="4">
    <source>
        <dbReference type="Proteomes" id="UP000249082"/>
    </source>
</evidence>
<dbReference type="EMBL" id="QFPX01000006">
    <property type="protein sequence ID" value="PZQ55448.1"/>
    <property type="molecule type" value="Genomic_DNA"/>
</dbReference>
<dbReference type="Pfam" id="PF00078">
    <property type="entry name" value="RVT_1"/>
    <property type="match status" value="1"/>
</dbReference>
<proteinExistence type="inferred from homology"/>
<protein>
    <recommendedName>
        <fullName evidence="2">Reverse transcriptase domain-containing protein</fullName>
    </recommendedName>
</protein>